<dbReference type="SUPFAM" id="SSF52833">
    <property type="entry name" value="Thioredoxin-like"/>
    <property type="match status" value="1"/>
</dbReference>
<evidence type="ECO:0000259" key="3">
    <source>
        <dbReference type="PROSITE" id="PS51352"/>
    </source>
</evidence>
<dbReference type="InterPro" id="IPR013766">
    <property type="entry name" value="Thioredoxin_domain"/>
</dbReference>
<name>A0A450U3I6_9GAMM</name>
<protein>
    <submittedName>
        <fullName evidence="4">Peroxiredoxin</fullName>
    </submittedName>
</protein>
<feature type="domain" description="Thioredoxin" evidence="3">
    <location>
        <begin position="8"/>
        <end position="165"/>
    </location>
</feature>
<evidence type="ECO:0000313" key="4">
    <source>
        <dbReference type="EMBL" id="VFJ77673.1"/>
    </source>
</evidence>
<feature type="coiled-coil region" evidence="1">
    <location>
        <begin position="272"/>
        <end position="324"/>
    </location>
</feature>
<gene>
    <name evidence="4" type="ORF">BECKFW1821C_GA0114237_11349</name>
</gene>
<dbReference type="PROSITE" id="PS51352">
    <property type="entry name" value="THIOREDOXIN_2"/>
    <property type="match status" value="1"/>
</dbReference>
<dbReference type="GO" id="GO:0016491">
    <property type="term" value="F:oxidoreductase activity"/>
    <property type="evidence" value="ECO:0007669"/>
    <property type="project" value="InterPro"/>
</dbReference>
<proteinExistence type="predicted"/>
<dbReference type="Gene3D" id="3.40.30.10">
    <property type="entry name" value="Glutaredoxin"/>
    <property type="match status" value="1"/>
</dbReference>
<evidence type="ECO:0000256" key="2">
    <source>
        <dbReference type="SAM" id="Phobius"/>
    </source>
</evidence>
<dbReference type="InterPro" id="IPR013740">
    <property type="entry name" value="Redoxin"/>
</dbReference>
<dbReference type="Pfam" id="PF08534">
    <property type="entry name" value="Redoxin"/>
    <property type="match status" value="1"/>
</dbReference>
<feature type="transmembrane region" description="Helical" evidence="2">
    <location>
        <begin position="342"/>
        <end position="362"/>
    </location>
</feature>
<dbReference type="InterPro" id="IPR036249">
    <property type="entry name" value="Thioredoxin-like_sf"/>
</dbReference>
<keyword evidence="2" id="KW-0812">Transmembrane</keyword>
<dbReference type="CDD" id="cd02969">
    <property type="entry name" value="PRX_like1"/>
    <property type="match status" value="1"/>
</dbReference>
<keyword evidence="1" id="KW-0175">Coiled coil</keyword>
<keyword evidence="2" id="KW-1133">Transmembrane helix</keyword>
<dbReference type="AlphaFoldDB" id="A0A450U3I6"/>
<dbReference type="SUPFAM" id="SSF57997">
    <property type="entry name" value="Tropomyosin"/>
    <property type="match status" value="1"/>
</dbReference>
<dbReference type="InterPro" id="IPR047262">
    <property type="entry name" value="PRX-like1"/>
</dbReference>
<dbReference type="PANTHER" id="PTHR43640">
    <property type="entry name" value="OS07G0260300 PROTEIN"/>
    <property type="match status" value="1"/>
</dbReference>
<evidence type="ECO:0000256" key="1">
    <source>
        <dbReference type="SAM" id="Coils"/>
    </source>
</evidence>
<dbReference type="Gene3D" id="1.20.5.2280">
    <property type="match status" value="1"/>
</dbReference>
<sequence>MGTPSTMLKLGTSAPDFSLPDWGADGKLVSRQDFRDAAGLLVIFMCNHCPYVHHIRKFLADFAKEYQREGLAIVGINANDISSYPEDSPDNMTKEVEKFGYTFPYLFDETQEIAKAYRAACTPDFFLFDSEHKLVYRGQFDDSRPKNDLPVTGLDLRAAVDALLSGEIIDSNQKASLGCNIKWKLGNEPDYFRSIQLKPPKELAGSETEAFQKWFQLWGLNANQEISDKVGPISLEDKQLEKISEYMCAHIGDRLSDRLVGKSPTKLSEAHETELQERMARMEEELAQQRESIDQGFQRTEKRLEQIEKRINQTDKRAGQIEKRIEGMDTHFKTLNQRIDRLTIRFGIALGVIAILIIILGIG</sequence>
<organism evidence="4">
    <name type="scientific">Candidatus Kentrum sp. FW</name>
    <dbReference type="NCBI Taxonomy" id="2126338"/>
    <lineage>
        <taxon>Bacteria</taxon>
        <taxon>Pseudomonadati</taxon>
        <taxon>Pseudomonadota</taxon>
        <taxon>Gammaproteobacteria</taxon>
        <taxon>Candidatus Kentrum</taxon>
    </lineage>
</organism>
<dbReference type="EMBL" id="CAADFE010000134">
    <property type="protein sequence ID" value="VFJ77673.1"/>
    <property type="molecule type" value="Genomic_DNA"/>
</dbReference>
<accession>A0A450U3I6</accession>
<reference evidence="4" key="1">
    <citation type="submission" date="2019-02" db="EMBL/GenBank/DDBJ databases">
        <authorList>
            <person name="Gruber-Vodicka R. H."/>
            <person name="Seah K. B. B."/>
        </authorList>
    </citation>
    <scope>NUCLEOTIDE SEQUENCE</scope>
    <source>
        <strain evidence="4">BECK_BZ131</strain>
    </source>
</reference>
<keyword evidence="2" id="KW-0472">Membrane</keyword>
<dbReference type="PANTHER" id="PTHR43640:SF1">
    <property type="entry name" value="THIOREDOXIN-DEPENDENT PEROXIREDOXIN"/>
    <property type="match status" value="1"/>
</dbReference>